<evidence type="ECO:0000256" key="1">
    <source>
        <dbReference type="SAM" id="MobiDB-lite"/>
    </source>
</evidence>
<dbReference type="Proteomes" id="UP001286456">
    <property type="component" value="Unassembled WGS sequence"/>
</dbReference>
<gene>
    <name evidence="2" type="ORF">B0T19DRAFT_440744</name>
</gene>
<reference evidence="2" key="2">
    <citation type="submission" date="2023-06" db="EMBL/GenBank/DDBJ databases">
        <authorList>
            <consortium name="Lawrence Berkeley National Laboratory"/>
            <person name="Haridas S."/>
            <person name="Hensen N."/>
            <person name="Bonometti L."/>
            <person name="Westerberg I."/>
            <person name="Brannstrom I.O."/>
            <person name="Guillou S."/>
            <person name="Cros-Aarteil S."/>
            <person name="Calhoun S."/>
            <person name="Kuo A."/>
            <person name="Mondo S."/>
            <person name="Pangilinan J."/>
            <person name="Riley R."/>
            <person name="Labutti K."/>
            <person name="Andreopoulos B."/>
            <person name="Lipzen A."/>
            <person name="Chen C."/>
            <person name="Yanf M."/>
            <person name="Daum C."/>
            <person name="Ng V."/>
            <person name="Clum A."/>
            <person name="Steindorff A."/>
            <person name="Ohm R."/>
            <person name="Martin F."/>
            <person name="Silar P."/>
            <person name="Natvig D."/>
            <person name="Lalanne C."/>
            <person name="Gautier V."/>
            <person name="Ament-Velasquez S.L."/>
            <person name="Kruys A."/>
            <person name="Hutchinson M.I."/>
            <person name="Powell A.J."/>
            <person name="Barry K."/>
            <person name="Miller A.N."/>
            <person name="Grigoriev I.V."/>
            <person name="Debuchy R."/>
            <person name="Gladieux P."/>
            <person name="Thoren M.H."/>
            <person name="Johannesson H."/>
        </authorList>
    </citation>
    <scope>NUCLEOTIDE SEQUENCE</scope>
    <source>
        <strain evidence="2">SMH4131-1</strain>
    </source>
</reference>
<comment type="caution">
    <text evidence="2">The sequence shown here is derived from an EMBL/GenBank/DDBJ whole genome shotgun (WGS) entry which is preliminary data.</text>
</comment>
<protein>
    <submittedName>
        <fullName evidence="2">Uncharacterized protein</fullName>
    </submittedName>
</protein>
<keyword evidence="3" id="KW-1185">Reference proteome</keyword>
<dbReference type="AlphaFoldDB" id="A0AAE0MK54"/>
<evidence type="ECO:0000313" key="3">
    <source>
        <dbReference type="Proteomes" id="UP001286456"/>
    </source>
</evidence>
<dbReference type="EMBL" id="JAUEPO010000002">
    <property type="protein sequence ID" value="KAK3334054.1"/>
    <property type="molecule type" value="Genomic_DNA"/>
</dbReference>
<organism evidence="2 3">
    <name type="scientific">Cercophora scortea</name>
    <dbReference type="NCBI Taxonomy" id="314031"/>
    <lineage>
        <taxon>Eukaryota</taxon>
        <taxon>Fungi</taxon>
        <taxon>Dikarya</taxon>
        <taxon>Ascomycota</taxon>
        <taxon>Pezizomycotina</taxon>
        <taxon>Sordariomycetes</taxon>
        <taxon>Sordariomycetidae</taxon>
        <taxon>Sordariales</taxon>
        <taxon>Lasiosphaeriaceae</taxon>
        <taxon>Cercophora</taxon>
    </lineage>
</organism>
<reference evidence="2" key="1">
    <citation type="journal article" date="2023" name="Mol. Phylogenet. Evol.">
        <title>Genome-scale phylogeny and comparative genomics of the fungal order Sordariales.</title>
        <authorList>
            <person name="Hensen N."/>
            <person name="Bonometti L."/>
            <person name="Westerberg I."/>
            <person name="Brannstrom I.O."/>
            <person name="Guillou S."/>
            <person name="Cros-Aarteil S."/>
            <person name="Calhoun S."/>
            <person name="Haridas S."/>
            <person name="Kuo A."/>
            <person name="Mondo S."/>
            <person name="Pangilinan J."/>
            <person name="Riley R."/>
            <person name="LaButti K."/>
            <person name="Andreopoulos B."/>
            <person name="Lipzen A."/>
            <person name="Chen C."/>
            <person name="Yan M."/>
            <person name="Daum C."/>
            <person name="Ng V."/>
            <person name="Clum A."/>
            <person name="Steindorff A."/>
            <person name="Ohm R.A."/>
            <person name="Martin F."/>
            <person name="Silar P."/>
            <person name="Natvig D.O."/>
            <person name="Lalanne C."/>
            <person name="Gautier V."/>
            <person name="Ament-Velasquez S.L."/>
            <person name="Kruys A."/>
            <person name="Hutchinson M.I."/>
            <person name="Powell A.J."/>
            <person name="Barry K."/>
            <person name="Miller A.N."/>
            <person name="Grigoriev I.V."/>
            <person name="Debuchy R."/>
            <person name="Gladieux P."/>
            <person name="Hiltunen Thoren M."/>
            <person name="Johannesson H."/>
        </authorList>
    </citation>
    <scope>NUCLEOTIDE SEQUENCE</scope>
    <source>
        <strain evidence="2">SMH4131-1</strain>
    </source>
</reference>
<feature type="region of interest" description="Disordered" evidence="1">
    <location>
        <begin position="36"/>
        <end position="82"/>
    </location>
</feature>
<feature type="compositionally biased region" description="Low complexity" evidence="1">
    <location>
        <begin position="49"/>
        <end position="61"/>
    </location>
</feature>
<name>A0AAE0MK54_9PEZI</name>
<feature type="compositionally biased region" description="Low complexity" evidence="1">
    <location>
        <begin position="370"/>
        <end position="399"/>
    </location>
</feature>
<proteinExistence type="predicted"/>
<feature type="region of interest" description="Disordered" evidence="1">
    <location>
        <begin position="370"/>
        <end position="413"/>
    </location>
</feature>
<accession>A0AAE0MK54</accession>
<evidence type="ECO:0000313" key="2">
    <source>
        <dbReference type="EMBL" id="KAK3334054.1"/>
    </source>
</evidence>
<sequence>MGSLDNMNGKAVSLNWREMGDPWTKWMRRNVVLRHTGGGRRQAQVQGPRADSNSDSTARSSTSRHRRQIQHHGERGSQDADLVPLLSEDEKFYLIGQKLSSMLSEDQQSRLLRDALRAGKRPPATAAARNWIQPADLENLTAAEIDLVQAHRLVTNTTTQPAANRNNNDPQQAPHQHQKTLTREKSLPGLPSILTAEDITNTHHHPPNLLLYTPTQINHTTINIQTPPQELDTARQFCELRFPKIGVETYLHCASCGNDHPSRLFSVTQRRAPATRRKCIAREGYIRLCAHKVVTWALVEACLRGDDTHINTNTDHVVQFKCEHPSHIKELESHRDSSDLECTRGGVPEVVIWGRGKVVLQWSTHLPITTTTTTTTTSGTDSMSSQSDGGTPSTPSSDSSHQHRDGAPKNVICPSEFGTTLDMDLFEQTGCHSATELTGLPQHGLAVTVLPCDMEADCSEIKHQLAIDAVDHVDQQENGEEDRLLGVVETENKKKRMNPSRDWFAAIHPDSYNLEKWANEGLFGLRWCGKPECKSYLTRPRGRIHRQCETWCL</sequence>
<feature type="region of interest" description="Disordered" evidence="1">
    <location>
        <begin position="159"/>
        <end position="185"/>
    </location>
</feature>
<feature type="compositionally biased region" description="Polar residues" evidence="1">
    <location>
        <begin position="159"/>
        <end position="175"/>
    </location>
</feature>